<dbReference type="PANTHER" id="PTHR34301">
    <property type="entry name" value="DNA-BINDING PROTEIN-RELATED"/>
    <property type="match status" value="1"/>
</dbReference>
<dbReference type="OrthoDB" id="2020141at2"/>
<dbReference type="PANTHER" id="PTHR34301:SF8">
    <property type="entry name" value="ATPASE DOMAIN-CONTAINING PROTEIN"/>
    <property type="match status" value="1"/>
</dbReference>
<evidence type="ECO:0000313" key="1">
    <source>
        <dbReference type="EMBL" id="EJD65159.1"/>
    </source>
</evidence>
<proteinExistence type="predicted"/>
<sequence>MNPFNPGFGKKPEIFLDRQFLVQKVTDELENPNSPYRTSLIYGLRGSGKTAFLTDASTAVAAKKGWIVLNLAMSDSILPNLIVELYRKANSPLQKLFSQIKGVNISAFGVDFSIGSSQPSLTSYQTLFADMLDKLRSRGLDLFITIDEIDNTPAIKEFASLYQLMLRENYSLALMMTGLPHKISELQNDKILTFLLRSSRINLEPIALTSIKYSYQKSFRDAGFTVEDAAFTTMARMTAGYAYAFQLLGYQIWNRAAQGAPVTPGLLEQEVPEFKMQLFHNVYTKVFQELSPKDREFLLAMAQCVNGASAVPRVPTNTGIANVRISDISGRMGKGPNYISMYRRRLLDSQIIQATGHGTVSFTLPFMSDFIIENHELYAGD</sequence>
<dbReference type="InterPro" id="IPR027417">
    <property type="entry name" value="P-loop_NTPase"/>
</dbReference>
<comment type="caution">
    <text evidence="1">The sequence shown here is derived from an EMBL/GenBank/DDBJ whole genome shotgun (WGS) entry which is preliminary data.</text>
</comment>
<evidence type="ECO:0000313" key="2">
    <source>
        <dbReference type="Proteomes" id="UP000006415"/>
    </source>
</evidence>
<gene>
    <name evidence="1" type="ORF">HMPREF9156_00603</name>
</gene>
<dbReference type="Proteomes" id="UP000006415">
    <property type="component" value="Unassembled WGS sequence"/>
</dbReference>
<dbReference type="AlphaFoldDB" id="J0WZZ2"/>
<dbReference type="STRING" id="857290.HMPREF9156_00603"/>
<dbReference type="Gene3D" id="3.40.50.300">
    <property type="entry name" value="P-loop containing nucleotide triphosphate hydrolases"/>
    <property type="match status" value="1"/>
</dbReference>
<name>J0WZZ2_9BIFI</name>
<keyword evidence="2" id="KW-1185">Reference proteome</keyword>
<dbReference type="HOGENOM" id="CLU_058580_1_0_11"/>
<protein>
    <recommendedName>
        <fullName evidence="3">ATPase domain-containing protein</fullName>
    </recommendedName>
</protein>
<dbReference type="EMBL" id="AGZS01000002">
    <property type="protein sequence ID" value="EJD65159.1"/>
    <property type="molecule type" value="Genomic_DNA"/>
</dbReference>
<reference evidence="1 2" key="1">
    <citation type="submission" date="2012-01" db="EMBL/GenBank/DDBJ databases">
        <title>The Genome Sequence of Scardovia wiggsiae F0424.</title>
        <authorList>
            <consortium name="The Broad Institute Genome Sequencing Platform"/>
            <person name="Earl A."/>
            <person name="Ward D."/>
            <person name="Feldgarden M."/>
            <person name="Gevers D."/>
            <person name="Izard J."/>
            <person name="Ganesan A."/>
            <person name="Baranova O.V."/>
            <person name="Blanton J.M."/>
            <person name="Tanner A.C."/>
            <person name="Mathney J."/>
            <person name="Dewhirst F.E."/>
            <person name="Young S.K."/>
            <person name="Zeng Q."/>
            <person name="Gargeya S."/>
            <person name="Fitzgerald M."/>
            <person name="Haas B."/>
            <person name="Abouelleil A."/>
            <person name="Alvarado L."/>
            <person name="Arachchi H.M."/>
            <person name="Berlin A."/>
            <person name="Chapman S.B."/>
            <person name="Gearin G."/>
            <person name="Goldberg J."/>
            <person name="Griggs A."/>
            <person name="Gujja S."/>
            <person name="Hansen M."/>
            <person name="Heiman D."/>
            <person name="Howarth C."/>
            <person name="Larimer J."/>
            <person name="Lui A."/>
            <person name="MacDonald P.J.P."/>
            <person name="McCowen C."/>
            <person name="Montmayeur A."/>
            <person name="Murphy C."/>
            <person name="Neiman D."/>
            <person name="Pearson M."/>
            <person name="Priest M."/>
            <person name="Roberts A."/>
            <person name="Saif S."/>
            <person name="Shea T."/>
            <person name="Sisk P."/>
            <person name="Stolte C."/>
            <person name="Sykes S."/>
            <person name="Wortman J."/>
            <person name="Nusbaum C."/>
            <person name="Birren B."/>
        </authorList>
    </citation>
    <scope>NUCLEOTIDE SEQUENCE [LARGE SCALE GENOMIC DNA]</scope>
    <source>
        <strain evidence="1 2">F0424</strain>
    </source>
</reference>
<organism evidence="1 2">
    <name type="scientific">Scardovia wiggsiae F0424</name>
    <dbReference type="NCBI Taxonomy" id="857290"/>
    <lineage>
        <taxon>Bacteria</taxon>
        <taxon>Bacillati</taxon>
        <taxon>Actinomycetota</taxon>
        <taxon>Actinomycetes</taxon>
        <taxon>Bifidobacteriales</taxon>
        <taxon>Bifidobacteriaceae</taxon>
        <taxon>Scardovia</taxon>
    </lineage>
</organism>
<accession>J0WZZ2</accession>
<dbReference type="eggNOG" id="COG1672">
    <property type="taxonomic scope" value="Bacteria"/>
</dbReference>
<evidence type="ECO:0008006" key="3">
    <source>
        <dbReference type="Google" id="ProtNLM"/>
    </source>
</evidence>
<dbReference type="RefSeq" id="WP_007147670.1">
    <property type="nucleotide sequence ID" value="NZ_AKCI01000001.1"/>
</dbReference>
<dbReference type="SUPFAM" id="SSF52540">
    <property type="entry name" value="P-loop containing nucleoside triphosphate hydrolases"/>
    <property type="match status" value="1"/>
</dbReference>